<name>A5BM78_VITVI</name>
<evidence type="ECO:0000259" key="1">
    <source>
        <dbReference type="Pfam" id="PF07727"/>
    </source>
</evidence>
<sequence>MVNFSRKCIWSNHLVLLLQEESSLVCKLHRSLYGLKQSPRAWFGRFSSAVQEFGMLRSEADHSVFYHHNSSSP</sequence>
<feature type="domain" description="Reverse transcriptase Ty1/copia-type" evidence="1">
    <location>
        <begin position="20"/>
        <end position="68"/>
    </location>
</feature>
<accession>A5BM78</accession>
<organism evidence="2">
    <name type="scientific">Vitis vinifera</name>
    <name type="common">Grape</name>
    <dbReference type="NCBI Taxonomy" id="29760"/>
    <lineage>
        <taxon>Eukaryota</taxon>
        <taxon>Viridiplantae</taxon>
        <taxon>Streptophyta</taxon>
        <taxon>Embryophyta</taxon>
        <taxon>Tracheophyta</taxon>
        <taxon>Spermatophyta</taxon>
        <taxon>Magnoliopsida</taxon>
        <taxon>eudicotyledons</taxon>
        <taxon>Gunneridae</taxon>
        <taxon>Pentapetalae</taxon>
        <taxon>rosids</taxon>
        <taxon>Vitales</taxon>
        <taxon>Vitaceae</taxon>
        <taxon>Viteae</taxon>
        <taxon>Vitis</taxon>
    </lineage>
</organism>
<evidence type="ECO:0000313" key="2">
    <source>
        <dbReference type="EMBL" id="CAN63638.1"/>
    </source>
</evidence>
<dbReference type="EMBL" id="AM464355">
    <property type="protein sequence ID" value="CAN63638.1"/>
    <property type="molecule type" value="Genomic_DNA"/>
</dbReference>
<protein>
    <recommendedName>
        <fullName evidence="1">Reverse transcriptase Ty1/copia-type domain-containing protein</fullName>
    </recommendedName>
</protein>
<dbReference type="Pfam" id="PF07727">
    <property type="entry name" value="RVT_2"/>
    <property type="match status" value="1"/>
</dbReference>
<gene>
    <name evidence="2" type="ORF">VITISV_038690</name>
</gene>
<dbReference type="InterPro" id="IPR013103">
    <property type="entry name" value="RVT_2"/>
</dbReference>
<dbReference type="AlphaFoldDB" id="A5BM78"/>
<proteinExistence type="predicted"/>
<reference evidence="2" key="1">
    <citation type="journal article" date="2007" name="PLoS ONE">
        <title>The first genome sequence of an elite grapevine cultivar (Pinot noir Vitis vinifera L.): coping with a highly heterozygous genome.</title>
        <authorList>
            <person name="Velasco R."/>
            <person name="Zharkikh A."/>
            <person name="Troggio M."/>
            <person name="Cartwright D.A."/>
            <person name="Cestaro A."/>
            <person name="Pruss D."/>
            <person name="Pindo M."/>
            <person name="FitzGerald L.M."/>
            <person name="Vezzulli S."/>
            <person name="Reid J."/>
            <person name="Malacarne G."/>
            <person name="Iliev D."/>
            <person name="Coppola G."/>
            <person name="Wardell B."/>
            <person name="Micheletti D."/>
            <person name="Macalma T."/>
            <person name="Facci M."/>
            <person name="Mitchell J.T."/>
            <person name="Perazzolli M."/>
            <person name="Eldredge G."/>
            <person name="Gatto P."/>
            <person name="Oyzerski R."/>
            <person name="Moretto M."/>
            <person name="Gutin N."/>
            <person name="Stefanini M."/>
            <person name="Chen Y."/>
            <person name="Segala C."/>
            <person name="Davenport C."/>
            <person name="Dematte L."/>
            <person name="Mraz A."/>
            <person name="Battilana J."/>
            <person name="Stormo K."/>
            <person name="Costa F."/>
            <person name="Tao Q."/>
            <person name="Si-Ammour A."/>
            <person name="Harkins T."/>
            <person name="Lackey A."/>
            <person name="Perbost C."/>
            <person name="Taillon B."/>
            <person name="Stella A."/>
            <person name="Solovyev V."/>
            <person name="Fawcett J.A."/>
            <person name="Sterck L."/>
            <person name="Vandepoele K."/>
            <person name="Grando S.M."/>
            <person name="Toppo S."/>
            <person name="Moser C."/>
            <person name="Lanchbury J."/>
            <person name="Bogden R."/>
            <person name="Skolnick M."/>
            <person name="Sgaramella V."/>
            <person name="Bhatnagar S.K."/>
            <person name="Fontana P."/>
            <person name="Gutin A."/>
            <person name="Van de Peer Y."/>
            <person name="Salamini F."/>
            <person name="Viola R."/>
        </authorList>
    </citation>
    <scope>NUCLEOTIDE SEQUENCE</scope>
</reference>